<gene>
    <name evidence="2" type="ORF">UFOPK1493_02550</name>
</gene>
<dbReference type="AlphaFoldDB" id="A0A6J6EKE5"/>
<protein>
    <submittedName>
        <fullName evidence="2">Unannotated protein</fullName>
    </submittedName>
</protein>
<name>A0A6J6EKE5_9ZZZZ</name>
<organism evidence="2">
    <name type="scientific">freshwater metagenome</name>
    <dbReference type="NCBI Taxonomy" id="449393"/>
    <lineage>
        <taxon>unclassified sequences</taxon>
        <taxon>metagenomes</taxon>
        <taxon>ecological metagenomes</taxon>
    </lineage>
</organism>
<evidence type="ECO:0000313" key="2">
    <source>
        <dbReference type="EMBL" id="CAB4573408.1"/>
    </source>
</evidence>
<sequence>MLPTDLDALQAENAGLRRRVELAEAELARLRTEALERRSEVRSLAEAFPAAMSRHALLTGMLRDVRHHPDKRGVVLRTIRKLGRAPRKAARLVRQRLR</sequence>
<proteinExistence type="predicted"/>
<feature type="coiled-coil region" evidence="1">
    <location>
        <begin position="6"/>
        <end position="40"/>
    </location>
</feature>
<keyword evidence="1" id="KW-0175">Coiled coil</keyword>
<dbReference type="EMBL" id="CAEZSR010000108">
    <property type="protein sequence ID" value="CAB4573408.1"/>
    <property type="molecule type" value="Genomic_DNA"/>
</dbReference>
<evidence type="ECO:0000256" key="1">
    <source>
        <dbReference type="SAM" id="Coils"/>
    </source>
</evidence>
<reference evidence="2" key="1">
    <citation type="submission" date="2020-05" db="EMBL/GenBank/DDBJ databases">
        <authorList>
            <person name="Chiriac C."/>
            <person name="Salcher M."/>
            <person name="Ghai R."/>
            <person name="Kavagutti S V."/>
        </authorList>
    </citation>
    <scope>NUCLEOTIDE SEQUENCE</scope>
</reference>
<accession>A0A6J6EKE5</accession>